<protein>
    <submittedName>
        <fullName evidence="2">Uncharacterized protein</fullName>
    </submittedName>
</protein>
<gene>
    <name evidence="2" type="ORF">LEMA_P086050.1</name>
</gene>
<proteinExistence type="predicted"/>
<feature type="region of interest" description="Disordered" evidence="1">
    <location>
        <begin position="58"/>
        <end position="110"/>
    </location>
</feature>
<evidence type="ECO:0000313" key="3">
    <source>
        <dbReference type="Proteomes" id="UP000002668"/>
    </source>
</evidence>
<feature type="region of interest" description="Disordered" evidence="1">
    <location>
        <begin position="1"/>
        <end position="41"/>
    </location>
</feature>
<dbReference type="VEuPathDB" id="FungiDB:LEMA_P086050.1"/>
<sequence length="110" mass="11777">MASRTPSAPVSRSVSSGSLPTRSPTPLMERSPPEKEKEAAIREACEKEQVSTLVDLATSNSGLISDSLRRTACKPRPHEHSGYSPTPKSCSPTPHTPPHRPMSSYGPLAD</sequence>
<dbReference type="AlphaFoldDB" id="E5A6X1"/>
<dbReference type="Proteomes" id="UP000002668">
    <property type="component" value="Genome"/>
</dbReference>
<dbReference type="EMBL" id="FP929135">
    <property type="protein sequence ID" value="CBX99366.1"/>
    <property type="molecule type" value="Genomic_DNA"/>
</dbReference>
<feature type="compositionally biased region" description="Low complexity" evidence="1">
    <location>
        <begin position="1"/>
        <end position="24"/>
    </location>
</feature>
<evidence type="ECO:0000313" key="2">
    <source>
        <dbReference type="EMBL" id="CBX99366.1"/>
    </source>
</evidence>
<accession>E5A6X1</accession>
<feature type="compositionally biased region" description="Basic and acidic residues" evidence="1">
    <location>
        <begin position="31"/>
        <end position="41"/>
    </location>
</feature>
<name>E5A6X1_LEPMJ</name>
<dbReference type="HOGENOM" id="CLU_2171544_0_0_1"/>
<organism evidence="2 3">
    <name type="scientific">Leptosphaeria maculans (strain JN3 / isolate v23.1.3 / race Av1-4-5-6-7-8)</name>
    <name type="common">Blackleg fungus</name>
    <name type="synonym">Phoma lingam</name>
    <dbReference type="NCBI Taxonomy" id="985895"/>
    <lineage>
        <taxon>Eukaryota</taxon>
        <taxon>Fungi</taxon>
        <taxon>Dikarya</taxon>
        <taxon>Ascomycota</taxon>
        <taxon>Pezizomycotina</taxon>
        <taxon>Dothideomycetes</taxon>
        <taxon>Pleosporomycetidae</taxon>
        <taxon>Pleosporales</taxon>
        <taxon>Pleosporineae</taxon>
        <taxon>Leptosphaeriaceae</taxon>
        <taxon>Plenodomus</taxon>
        <taxon>Plenodomus lingam/Leptosphaeria maculans species complex</taxon>
    </lineage>
</organism>
<feature type="compositionally biased region" description="Polar residues" evidence="1">
    <location>
        <begin position="83"/>
        <end position="93"/>
    </location>
</feature>
<dbReference type="InParanoid" id="E5A6X1"/>
<evidence type="ECO:0000256" key="1">
    <source>
        <dbReference type="SAM" id="MobiDB-lite"/>
    </source>
</evidence>
<keyword evidence="3" id="KW-1185">Reference proteome</keyword>
<reference evidence="3" key="1">
    <citation type="journal article" date="2011" name="Nat. Commun.">
        <title>Effector diversification within compartments of the Leptosphaeria maculans genome affected by Repeat-Induced Point mutations.</title>
        <authorList>
            <person name="Rouxel T."/>
            <person name="Grandaubert J."/>
            <person name="Hane J.K."/>
            <person name="Hoede C."/>
            <person name="van de Wouw A.P."/>
            <person name="Couloux A."/>
            <person name="Dominguez V."/>
            <person name="Anthouard V."/>
            <person name="Bally P."/>
            <person name="Bourras S."/>
            <person name="Cozijnsen A.J."/>
            <person name="Ciuffetti L.M."/>
            <person name="Degrave A."/>
            <person name="Dilmaghani A."/>
            <person name="Duret L."/>
            <person name="Fudal I."/>
            <person name="Goodwin S.B."/>
            <person name="Gout L."/>
            <person name="Glaser N."/>
            <person name="Linglin J."/>
            <person name="Kema G.H.J."/>
            <person name="Lapalu N."/>
            <person name="Lawrence C.B."/>
            <person name="May K."/>
            <person name="Meyer M."/>
            <person name="Ollivier B."/>
            <person name="Poulain J."/>
            <person name="Schoch C.L."/>
            <person name="Simon A."/>
            <person name="Spatafora J.W."/>
            <person name="Stachowiak A."/>
            <person name="Turgeon B.G."/>
            <person name="Tyler B.M."/>
            <person name="Vincent D."/>
            <person name="Weissenbach J."/>
            <person name="Amselem J."/>
            <person name="Quesneville H."/>
            <person name="Oliver R.P."/>
            <person name="Wincker P."/>
            <person name="Balesdent M.-H."/>
            <person name="Howlett B.J."/>
        </authorList>
    </citation>
    <scope>NUCLEOTIDE SEQUENCE [LARGE SCALE GENOMIC DNA]</scope>
    <source>
        <strain evidence="3">JN3 / isolate v23.1.3 / race Av1-4-5-6-7-8</strain>
    </source>
</reference>